<dbReference type="Gene3D" id="2.102.10.10">
    <property type="entry name" value="Rieske [2Fe-2S] iron-sulphur domain"/>
    <property type="match status" value="1"/>
</dbReference>
<evidence type="ECO:0000313" key="6">
    <source>
        <dbReference type="EMBL" id="TWW57734.1"/>
    </source>
</evidence>
<name>A0A5C6MR14_9TELE</name>
<evidence type="ECO:0000256" key="2">
    <source>
        <dbReference type="ARBA" id="ARBA00022723"/>
    </source>
</evidence>
<dbReference type="GO" id="GO:0051537">
    <property type="term" value="F:2 iron, 2 sulfur cluster binding"/>
    <property type="evidence" value="ECO:0007669"/>
    <property type="project" value="UniProtKB-KW"/>
</dbReference>
<evidence type="ECO:0000256" key="1">
    <source>
        <dbReference type="ARBA" id="ARBA00022714"/>
    </source>
</evidence>
<keyword evidence="2" id="KW-0479">Metal-binding</keyword>
<keyword evidence="3" id="KW-0408">Iron</keyword>
<comment type="caution">
    <text evidence="6">The sequence shown here is derived from an EMBL/GenBank/DDBJ whole genome shotgun (WGS) entry which is preliminary data.</text>
</comment>
<dbReference type="SUPFAM" id="SSF50022">
    <property type="entry name" value="ISP domain"/>
    <property type="match status" value="1"/>
</dbReference>
<keyword evidence="1" id="KW-0001">2Fe-2S</keyword>
<dbReference type="Pfam" id="PF22543">
    <property type="entry name" value="Rieske_4"/>
    <property type="match status" value="1"/>
</dbReference>
<reference evidence="6 7" key="1">
    <citation type="submission" date="2019-04" db="EMBL/GenBank/DDBJ databases">
        <title>Chromosome genome assembly for Takifugu flavidus.</title>
        <authorList>
            <person name="Xiao S."/>
        </authorList>
    </citation>
    <scope>NUCLEOTIDE SEQUENCE [LARGE SCALE GENOMIC DNA]</scope>
    <source>
        <strain evidence="6">HTHZ2018</strain>
        <tissue evidence="6">Muscle</tissue>
    </source>
</reference>
<evidence type="ECO:0000256" key="3">
    <source>
        <dbReference type="ARBA" id="ARBA00023004"/>
    </source>
</evidence>
<organism evidence="6 7">
    <name type="scientific">Takifugu flavidus</name>
    <name type="common">sansaifugu</name>
    <dbReference type="NCBI Taxonomy" id="433684"/>
    <lineage>
        <taxon>Eukaryota</taxon>
        <taxon>Metazoa</taxon>
        <taxon>Chordata</taxon>
        <taxon>Craniata</taxon>
        <taxon>Vertebrata</taxon>
        <taxon>Euteleostomi</taxon>
        <taxon>Actinopterygii</taxon>
        <taxon>Neopterygii</taxon>
        <taxon>Teleostei</taxon>
        <taxon>Neoteleostei</taxon>
        <taxon>Acanthomorphata</taxon>
        <taxon>Eupercaria</taxon>
        <taxon>Tetraodontiformes</taxon>
        <taxon>Tetradontoidea</taxon>
        <taxon>Tetraodontidae</taxon>
        <taxon>Takifugu</taxon>
    </lineage>
</organism>
<keyword evidence="4" id="KW-0411">Iron-sulfur</keyword>
<accession>A0A5C6MR14</accession>
<dbReference type="InterPro" id="IPR036922">
    <property type="entry name" value="Rieske_2Fe-2S_sf"/>
</dbReference>
<evidence type="ECO:0000256" key="4">
    <source>
        <dbReference type="ARBA" id="ARBA00023014"/>
    </source>
</evidence>
<feature type="domain" description="Rieske" evidence="5">
    <location>
        <begin position="20"/>
        <end position="117"/>
    </location>
</feature>
<dbReference type="AlphaFoldDB" id="A0A5C6MR14"/>
<evidence type="ECO:0000259" key="5">
    <source>
        <dbReference type="PROSITE" id="PS51296"/>
    </source>
</evidence>
<evidence type="ECO:0000313" key="7">
    <source>
        <dbReference type="Proteomes" id="UP000324091"/>
    </source>
</evidence>
<dbReference type="PANTHER" id="PTHR21496">
    <property type="entry name" value="FERREDOXIN-RELATED"/>
    <property type="match status" value="1"/>
</dbReference>
<dbReference type="PANTHER" id="PTHR21496:SF19">
    <property type="entry name" value="SI:CH211-212D10.2"/>
    <property type="match status" value="1"/>
</dbReference>
<proteinExistence type="predicted"/>
<sequence>MASGCGEEDGQAEGASWRLIGPVAALSSRRCRLLFSSLGRGSDVCLFYVKGEFFAMDARCAHSGGPLCEGDIEEVEGVLQVFCPWHDYNFDLRTGKSGTSLQQNVYEVKQEDGNVHVKHSGRLSLEPFPVGRRS</sequence>
<dbReference type="Proteomes" id="UP000324091">
    <property type="component" value="Chromosome 7"/>
</dbReference>
<dbReference type="InterPro" id="IPR017941">
    <property type="entry name" value="Rieske_2Fe-2S"/>
</dbReference>
<keyword evidence="7" id="KW-1185">Reference proteome</keyword>
<dbReference type="GO" id="GO:0046872">
    <property type="term" value="F:metal ion binding"/>
    <property type="evidence" value="ECO:0007669"/>
    <property type="project" value="UniProtKB-KW"/>
</dbReference>
<dbReference type="EMBL" id="RHFK02000020">
    <property type="protein sequence ID" value="TWW57734.1"/>
    <property type="molecule type" value="Genomic_DNA"/>
</dbReference>
<protein>
    <recommendedName>
        <fullName evidence="5">Rieske domain-containing protein</fullName>
    </recommendedName>
</protein>
<dbReference type="InterPro" id="IPR054716">
    <property type="entry name" value="Sol_Rieske_ferrdox_dom"/>
</dbReference>
<gene>
    <name evidence="6" type="ORF">D4764_07G0004530</name>
</gene>
<dbReference type="PROSITE" id="PS51296">
    <property type="entry name" value="RIESKE"/>
    <property type="match status" value="1"/>
</dbReference>